<gene>
    <name evidence="9" type="ORF">P7228_13695</name>
</gene>
<feature type="transmembrane region" description="Helical" evidence="8">
    <location>
        <begin position="140"/>
        <end position="158"/>
    </location>
</feature>
<dbReference type="InterPro" id="IPR018584">
    <property type="entry name" value="GT87"/>
</dbReference>
<feature type="transmembrane region" description="Helical" evidence="8">
    <location>
        <begin position="215"/>
        <end position="238"/>
    </location>
</feature>
<evidence type="ECO:0000256" key="6">
    <source>
        <dbReference type="ARBA" id="ARBA00023136"/>
    </source>
</evidence>
<keyword evidence="4 8" id="KW-0812">Transmembrane</keyword>
<protein>
    <submittedName>
        <fullName evidence="9">Glycosyltransferase family 87 protein</fullName>
        <ecNumber evidence="9">2.4.-.-</ecNumber>
    </submittedName>
</protein>
<keyword evidence="3 9" id="KW-0808">Transferase</keyword>
<feature type="transmembrane region" description="Helical" evidence="8">
    <location>
        <begin position="186"/>
        <end position="209"/>
    </location>
</feature>
<feature type="transmembrane region" description="Helical" evidence="8">
    <location>
        <begin position="278"/>
        <end position="299"/>
    </location>
</feature>
<evidence type="ECO:0000256" key="5">
    <source>
        <dbReference type="ARBA" id="ARBA00022989"/>
    </source>
</evidence>
<keyword evidence="9" id="KW-0328">Glycosyltransferase</keyword>
<evidence type="ECO:0000256" key="8">
    <source>
        <dbReference type="SAM" id="Phobius"/>
    </source>
</evidence>
<comment type="similarity">
    <text evidence="7">Belongs to the glycosyltransferase 87 family.</text>
</comment>
<feature type="transmembrane region" description="Helical" evidence="8">
    <location>
        <begin position="100"/>
        <end position="128"/>
    </location>
</feature>
<evidence type="ECO:0000313" key="9">
    <source>
        <dbReference type="EMBL" id="WFL77031.1"/>
    </source>
</evidence>
<evidence type="ECO:0000256" key="4">
    <source>
        <dbReference type="ARBA" id="ARBA00022692"/>
    </source>
</evidence>
<dbReference type="Pfam" id="PF09594">
    <property type="entry name" value="GT87"/>
    <property type="match status" value="1"/>
</dbReference>
<keyword evidence="5 8" id="KW-1133">Transmembrane helix</keyword>
<evidence type="ECO:0000256" key="7">
    <source>
        <dbReference type="ARBA" id="ARBA00024033"/>
    </source>
</evidence>
<reference evidence="9 10" key="1">
    <citation type="submission" date="2023-03" db="EMBL/GenBank/DDBJ databases">
        <title>Altererythrobacter sp. CAU 1644 isolated from sand.</title>
        <authorList>
            <person name="Kim W."/>
        </authorList>
    </citation>
    <scope>NUCLEOTIDE SEQUENCE [LARGE SCALE GENOMIC DNA]</scope>
    <source>
        <strain evidence="9 10">CAU 1644</strain>
    </source>
</reference>
<comment type="subcellular location">
    <subcellularLocation>
        <location evidence="1">Cell membrane</location>
        <topology evidence="1">Multi-pass membrane protein</topology>
    </subcellularLocation>
</comment>
<keyword evidence="10" id="KW-1185">Reference proteome</keyword>
<feature type="transmembrane region" description="Helical" evidence="8">
    <location>
        <begin position="363"/>
        <end position="384"/>
    </location>
</feature>
<keyword evidence="2" id="KW-1003">Cell membrane</keyword>
<dbReference type="Proteomes" id="UP001215827">
    <property type="component" value="Chromosome"/>
</dbReference>
<dbReference type="RefSeq" id="WP_278015790.1">
    <property type="nucleotide sequence ID" value="NZ_CP121106.1"/>
</dbReference>
<evidence type="ECO:0000256" key="3">
    <source>
        <dbReference type="ARBA" id="ARBA00022679"/>
    </source>
</evidence>
<evidence type="ECO:0000256" key="1">
    <source>
        <dbReference type="ARBA" id="ARBA00004651"/>
    </source>
</evidence>
<dbReference type="GO" id="GO:0016757">
    <property type="term" value="F:glycosyltransferase activity"/>
    <property type="evidence" value="ECO:0007669"/>
    <property type="project" value="UniProtKB-KW"/>
</dbReference>
<dbReference type="EC" id="2.4.-.-" evidence="9"/>
<evidence type="ECO:0000313" key="10">
    <source>
        <dbReference type="Proteomes" id="UP001215827"/>
    </source>
</evidence>
<evidence type="ECO:0000256" key="2">
    <source>
        <dbReference type="ARBA" id="ARBA00022475"/>
    </source>
</evidence>
<proteinExistence type="inferred from homology"/>
<accession>A0ABY8FV54</accession>
<dbReference type="EMBL" id="CP121106">
    <property type="protein sequence ID" value="WFL77031.1"/>
    <property type="molecule type" value="Genomic_DNA"/>
</dbReference>
<organism evidence="9 10">
    <name type="scientific">Altererythrobacter arenosus</name>
    <dbReference type="NCBI Taxonomy" id="3032592"/>
    <lineage>
        <taxon>Bacteria</taxon>
        <taxon>Pseudomonadati</taxon>
        <taxon>Pseudomonadota</taxon>
        <taxon>Alphaproteobacteria</taxon>
        <taxon>Sphingomonadales</taxon>
        <taxon>Erythrobacteraceae</taxon>
        <taxon>Altererythrobacter</taxon>
    </lineage>
</organism>
<name>A0ABY8FV54_9SPHN</name>
<feature type="transmembrane region" description="Helical" evidence="8">
    <location>
        <begin position="306"/>
        <end position="323"/>
    </location>
</feature>
<sequence length="393" mass="42663">MRLWEHLRRGSFLDRERVRIYPRLLAGLSLVSLLILFGSSQSGRDRFGHLIGSDFLSFLAVGRLLLENANPYDASTHLAFMREFAPNLEGYPAFFYPPQFLAFCLVLGLFPYFVAYTLWLATTAAAYLAALRAWSRELDLLSPVWVWFAAFPPVLITITHGQTSFLIAALLGGGLLLVGKRPVLAGVLLGLATIKPQFGLLVPLALLLTGSWRTIAAAGITAFALAALNGLVFGFDIWRDWLSLSSSAQSAMTSGAIGYGKMVSVFAGLKVLGVSTSLAYAVQIGVSLIVAATVVWASWRKAWSPLIASLVLVGAPLATPFALDYDMALLAFPLIFLAHAGYRDWEKTISLLAFTAPVFARPLAHFGGIPIMPLVLGLLFWILARRSRDATAS</sequence>
<keyword evidence="6 8" id="KW-0472">Membrane</keyword>
<feature type="transmembrane region" description="Helical" evidence="8">
    <location>
        <begin position="20"/>
        <end position="40"/>
    </location>
</feature>